<dbReference type="PANTHER" id="PTHR30575:SF0">
    <property type="entry name" value="XAA-ARG DIPEPTIDASE"/>
    <property type="match status" value="1"/>
</dbReference>
<dbReference type="AlphaFoldDB" id="A0A9P9A6F4"/>
<reference evidence="1" key="1">
    <citation type="journal article" date="2021" name="Nat. Commun.">
        <title>Genetic determinants of endophytism in the Arabidopsis root mycobiome.</title>
        <authorList>
            <person name="Mesny F."/>
            <person name="Miyauchi S."/>
            <person name="Thiergart T."/>
            <person name="Pickel B."/>
            <person name="Atanasova L."/>
            <person name="Karlsson M."/>
            <person name="Huettel B."/>
            <person name="Barry K.W."/>
            <person name="Haridas S."/>
            <person name="Chen C."/>
            <person name="Bauer D."/>
            <person name="Andreopoulos W."/>
            <person name="Pangilinan J."/>
            <person name="LaButti K."/>
            <person name="Riley R."/>
            <person name="Lipzen A."/>
            <person name="Clum A."/>
            <person name="Drula E."/>
            <person name="Henrissat B."/>
            <person name="Kohler A."/>
            <person name="Grigoriev I.V."/>
            <person name="Martin F.M."/>
            <person name="Hacquard S."/>
        </authorList>
    </citation>
    <scope>NUCLEOTIDE SEQUENCE</scope>
    <source>
        <strain evidence="1">MPI-SDFR-AT-0117</strain>
    </source>
</reference>
<protein>
    <submittedName>
        <fullName evidence="1">Uncharacterized protein</fullName>
    </submittedName>
</protein>
<dbReference type="GO" id="GO:0046657">
    <property type="term" value="P:folic acid catabolic process"/>
    <property type="evidence" value="ECO:0007669"/>
    <property type="project" value="TreeGrafter"/>
</dbReference>
<name>A0A9P9A6F4_9PEZI</name>
<keyword evidence="2" id="KW-1185">Reference proteome</keyword>
<dbReference type="InterPro" id="IPR052030">
    <property type="entry name" value="Peptidase_M20/M20A_hydrolases"/>
</dbReference>
<accession>A0A9P9A6F4</accession>
<organism evidence="1 2">
    <name type="scientific">Plectosphaerella plurivora</name>
    <dbReference type="NCBI Taxonomy" id="936078"/>
    <lineage>
        <taxon>Eukaryota</taxon>
        <taxon>Fungi</taxon>
        <taxon>Dikarya</taxon>
        <taxon>Ascomycota</taxon>
        <taxon>Pezizomycotina</taxon>
        <taxon>Sordariomycetes</taxon>
        <taxon>Hypocreomycetidae</taxon>
        <taxon>Glomerellales</taxon>
        <taxon>Plectosphaerellaceae</taxon>
        <taxon>Plectosphaerella</taxon>
    </lineage>
</organism>
<dbReference type="Proteomes" id="UP000770015">
    <property type="component" value="Unassembled WGS sequence"/>
</dbReference>
<comment type="caution">
    <text evidence="1">The sequence shown here is derived from an EMBL/GenBank/DDBJ whole genome shotgun (WGS) entry which is preliminary data.</text>
</comment>
<evidence type="ECO:0000313" key="1">
    <source>
        <dbReference type="EMBL" id="KAH6681130.1"/>
    </source>
</evidence>
<dbReference type="GO" id="GO:0005737">
    <property type="term" value="C:cytoplasm"/>
    <property type="evidence" value="ECO:0007669"/>
    <property type="project" value="TreeGrafter"/>
</dbReference>
<gene>
    <name evidence="1" type="ORF">F5X68DRAFT_234244</name>
</gene>
<dbReference type="GO" id="GO:0016805">
    <property type="term" value="F:dipeptidase activity"/>
    <property type="evidence" value="ECO:0007669"/>
    <property type="project" value="TreeGrafter"/>
</dbReference>
<sequence length="176" mass="19420">MTGLYRQQLTAPDRVHHVIEEDTQLVNVIPGRAHSRWAVRSNTRDRRETVLRQVRTIFDAAAAGSNTSVEIVPSLDYWDLQPNLALGTFFHDTLMSFFDPSKTNSTEKFTIRTIEDEVRDQTTGASTDQDAAGTELAFAQAIVTGKILALTGIEVLRNQTLADAAKTEFEAIGPSA</sequence>
<dbReference type="PANTHER" id="PTHR30575">
    <property type="entry name" value="PEPTIDASE M20"/>
    <property type="match status" value="1"/>
</dbReference>
<dbReference type="Gene3D" id="3.40.630.10">
    <property type="entry name" value="Zn peptidases"/>
    <property type="match status" value="1"/>
</dbReference>
<dbReference type="SUPFAM" id="SSF55031">
    <property type="entry name" value="Bacterial exopeptidase dimerisation domain"/>
    <property type="match status" value="1"/>
</dbReference>
<dbReference type="GO" id="GO:0071713">
    <property type="term" value="F:para-aminobenzoyl-glutamate hydrolase activity"/>
    <property type="evidence" value="ECO:0007669"/>
    <property type="project" value="TreeGrafter"/>
</dbReference>
<dbReference type="Gene3D" id="3.30.70.360">
    <property type="match status" value="1"/>
</dbReference>
<evidence type="ECO:0000313" key="2">
    <source>
        <dbReference type="Proteomes" id="UP000770015"/>
    </source>
</evidence>
<proteinExistence type="predicted"/>
<dbReference type="EMBL" id="JAGSXJ010000019">
    <property type="protein sequence ID" value="KAH6681130.1"/>
    <property type="molecule type" value="Genomic_DNA"/>
</dbReference>
<dbReference type="InterPro" id="IPR036264">
    <property type="entry name" value="Bact_exopeptidase_dim_dom"/>
</dbReference>